<dbReference type="InterPro" id="IPR052512">
    <property type="entry name" value="4CMD/NDH-1_regulator"/>
</dbReference>
<organism evidence="2 3">
    <name type="scientific">Bifidobacterium adolescentis (strain ATCC 15703 / DSM 20083 / NCTC 11814 / E194a)</name>
    <dbReference type="NCBI Taxonomy" id="367928"/>
    <lineage>
        <taxon>Bacteria</taxon>
        <taxon>Bacillati</taxon>
        <taxon>Actinomycetota</taxon>
        <taxon>Actinomycetes</taxon>
        <taxon>Bifidobacteriales</taxon>
        <taxon>Bifidobacteriaceae</taxon>
        <taxon>Bifidobacterium</taxon>
    </lineage>
</organism>
<dbReference type="STRING" id="367928.BAD_0854"/>
<reference evidence="2 3" key="1">
    <citation type="submission" date="2006-12" db="EMBL/GenBank/DDBJ databases">
        <title>Bifidobacterium adolescentis complete genome sequence.</title>
        <authorList>
            <person name="Suzuki T."/>
            <person name="Tsuda Y."/>
            <person name="Kanou N."/>
            <person name="Inoue T."/>
            <person name="Kumazaki K."/>
            <person name="Nagano S."/>
            <person name="Hirai S."/>
            <person name="Tanaka K."/>
            <person name="Watanabe K."/>
        </authorList>
    </citation>
    <scope>NUCLEOTIDE SEQUENCE [LARGE SCALE GENOMIC DNA]</scope>
    <source>
        <strain evidence="3">ATCC 15703 / DSM 20083 / NCTC 11814 / E194a</strain>
    </source>
</reference>
<dbReference type="Pfam" id="PF02627">
    <property type="entry name" value="CMD"/>
    <property type="match status" value="2"/>
</dbReference>
<dbReference type="PANTHER" id="PTHR33570">
    <property type="entry name" value="4-CARBOXYMUCONOLACTONE DECARBOXYLASE FAMILY PROTEIN"/>
    <property type="match status" value="1"/>
</dbReference>
<accession>A1A1Q2</accession>
<dbReference type="PaxDb" id="1680-BADO_0909"/>
<keyword evidence="3" id="KW-1185">Reference proteome</keyword>
<dbReference type="KEGG" id="bad:BAD_0854"/>
<evidence type="ECO:0000313" key="2">
    <source>
        <dbReference type="EMBL" id="BAF39635.1"/>
    </source>
</evidence>
<protein>
    <submittedName>
        <fullName evidence="2">Carboxymuconolactone decarboxylase</fullName>
    </submittedName>
</protein>
<evidence type="ECO:0000313" key="3">
    <source>
        <dbReference type="Proteomes" id="UP000008702"/>
    </source>
</evidence>
<dbReference type="InterPro" id="IPR003779">
    <property type="entry name" value="CMD-like"/>
</dbReference>
<dbReference type="Gene3D" id="1.20.1290.10">
    <property type="entry name" value="AhpD-like"/>
    <property type="match status" value="1"/>
</dbReference>
<dbReference type="AlphaFoldDB" id="A1A1Q2"/>
<dbReference type="HOGENOM" id="CLU_070025_0_0_11"/>
<feature type="domain" description="Carboxymuconolactone decarboxylase-like" evidence="1">
    <location>
        <begin position="182"/>
        <end position="262"/>
    </location>
</feature>
<dbReference type="Proteomes" id="UP000008702">
    <property type="component" value="Chromosome"/>
</dbReference>
<dbReference type="InterPro" id="IPR029032">
    <property type="entry name" value="AhpD-like"/>
</dbReference>
<proteinExistence type="predicted"/>
<evidence type="ECO:0000259" key="1">
    <source>
        <dbReference type="Pfam" id="PF02627"/>
    </source>
</evidence>
<name>A1A1Q2_BIFAA</name>
<gene>
    <name evidence="2" type="ordered locus">BAD_0854</name>
</gene>
<dbReference type="SUPFAM" id="SSF69118">
    <property type="entry name" value="AhpD-like"/>
    <property type="match status" value="1"/>
</dbReference>
<dbReference type="PANTHER" id="PTHR33570:SF2">
    <property type="entry name" value="CARBOXYMUCONOLACTONE DECARBOXYLASE-LIKE DOMAIN-CONTAINING PROTEIN"/>
    <property type="match status" value="1"/>
</dbReference>
<dbReference type="GO" id="GO:0051920">
    <property type="term" value="F:peroxiredoxin activity"/>
    <property type="evidence" value="ECO:0007669"/>
    <property type="project" value="InterPro"/>
</dbReference>
<sequence length="267" mass="29358">MNAACGAKTSNGKEAMFEELHRKMNAFWNNDRTLSQTDPEYVKLFSDFAYGEVVNEPGANHPDLDDQTRSLAILAALVGCQGLDAFEMMLPVAYETGLTSVAIKEMIYQATAYCGFGRTLPFLKKLNVFLGAANVHLPLEPQGTTTSETRAQAGEDKQVEIFGENMRGFAQSGPEETRHINKWLADNCFGDYYTRGGLDTREREMVTLCFLAAQGGCEPQLTAHAKANMVVGNEKAFLIAVVSQCMPYIGYPRTLNAIRCIDEAVKG</sequence>
<feature type="domain" description="Carboxymuconolactone decarboxylase-like" evidence="1">
    <location>
        <begin position="39"/>
        <end position="119"/>
    </location>
</feature>
<dbReference type="EMBL" id="AP009256">
    <property type="protein sequence ID" value="BAF39635.1"/>
    <property type="molecule type" value="Genomic_DNA"/>
</dbReference>